<feature type="chain" id="PRO_5047474362" description="SCP domain-containing protein" evidence="1">
    <location>
        <begin position="24"/>
        <end position="350"/>
    </location>
</feature>
<reference evidence="2 3" key="1">
    <citation type="journal article" date="2021" name="Microbiol. Spectr.">
        <title>A Single Bacterium Capable of Oxidation and Reduction of Iron at Circumneutral pH.</title>
        <authorList>
            <person name="Kato S."/>
            <person name="Ohkuma M."/>
        </authorList>
    </citation>
    <scope>NUCLEOTIDE SEQUENCE [LARGE SCALE GENOMIC DNA]</scope>
    <source>
        <strain evidence="2 3">MIZ03</strain>
    </source>
</reference>
<keyword evidence="1" id="KW-0732">Signal</keyword>
<sequence>MTNHMYKLNSFALALLFSLGLVACGGGGGGGTTTPSGSVLPEVPVSIPASTYLAGSAELGGWNVLQRARVLCGFGALTQNTQLDAAALSHARYLNSISLASGTSILSHYETVTTDPYYTGYYPWDRTTYWGYGNQVAEIIEATSWTYSSGYTSPLQQRGADSMLTLLNTVYHLIGGMYDGADVGFGADLQTVARGVYWHEEYRFGSLNGYQNSARRIKLGAGNLATYPCQGSTGIPTVFVPANESPNPFPAMTSTSQTVGPPIYLKVDAGQVLNVTSSSITQGGVRVPTTVLTNANDPNLDSYGQPYIRTNEAFVVPTSALNPSSTYQVSLSGTINGAPFTRSFAMSTGQ</sequence>
<name>A0ABN6D646_9BURK</name>
<evidence type="ECO:0000313" key="3">
    <source>
        <dbReference type="Proteomes" id="UP000824366"/>
    </source>
</evidence>
<feature type="signal peptide" evidence="1">
    <location>
        <begin position="1"/>
        <end position="23"/>
    </location>
</feature>
<protein>
    <recommendedName>
        <fullName evidence="4">SCP domain-containing protein</fullName>
    </recommendedName>
</protein>
<dbReference type="EMBL" id="AP024238">
    <property type="protein sequence ID" value="BCO26331.1"/>
    <property type="molecule type" value="Genomic_DNA"/>
</dbReference>
<evidence type="ECO:0000256" key="1">
    <source>
        <dbReference type="SAM" id="SignalP"/>
    </source>
</evidence>
<evidence type="ECO:0008006" key="4">
    <source>
        <dbReference type="Google" id="ProtNLM"/>
    </source>
</evidence>
<gene>
    <name evidence="2" type="ORF">MIZ03_1211</name>
</gene>
<proteinExistence type="predicted"/>
<organism evidence="2 3">
    <name type="scientific">Rhodoferax lithotrophicus</name>
    <dbReference type="NCBI Taxonomy" id="2798804"/>
    <lineage>
        <taxon>Bacteria</taxon>
        <taxon>Pseudomonadati</taxon>
        <taxon>Pseudomonadota</taxon>
        <taxon>Betaproteobacteria</taxon>
        <taxon>Burkholderiales</taxon>
        <taxon>Comamonadaceae</taxon>
        <taxon>Rhodoferax</taxon>
    </lineage>
</organism>
<dbReference type="PROSITE" id="PS51257">
    <property type="entry name" value="PROKAR_LIPOPROTEIN"/>
    <property type="match status" value="1"/>
</dbReference>
<keyword evidence="3" id="KW-1185">Reference proteome</keyword>
<accession>A0ABN6D646</accession>
<dbReference type="Proteomes" id="UP000824366">
    <property type="component" value="Chromosome"/>
</dbReference>
<evidence type="ECO:0000313" key="2">
    <source>
        <dbReference type="EMBL" id="BCO26331.1"/>
    </source>
</evidence>